<dbReference type="EMBL" id="BPWL01000005">
    <property type="protein sequence ID" value="GJJ10406.1"/>
    <property type="molecule type" value="Genomic_DNA"/>
</dbReference>
<comment type="caution">
    <text evidence="1">The sequence shown here is derived from an EMBL/GenBank/DDBJ whole genome shotgun (WGS) entry which is preliminary data.</text>
</comment>
<dbReference type="Proteomes" id="UP001050691">
    <property type="component" value="Unassembled WGS sequence"/>
</dbReference>
<evidence type="ECO:0000313" key="2">
    <source>
        <dbReference type="Proteomes" id="UP001050691"/>
    </source>
</evidence>
<evidence type="ECO:0000313" key="1">
    <source>
        <dbReference type="EMBL" id="GJJ10406.1"/>
    </source>
</evidence>
<keyword evidence="2" id="KW-1185">Reference proteome</keyword>
<accession>A0AAV5ABK3</accession>
<organism evidence="1 2">
    <name type="scientific">Clathrus columnatus</name>
    <dbReference type="NCBI Taxonomy" id="1419009"/>
    <lineage>
        <taxon>Eukaryota</taxon>
        <taxon>Fungi</taxon>
        <taxon>Dikarya</taxon>
        <taxon>Basidiomycota</taxon>
        <taxon>Agaricomycotina</taxon>
        <taxon>Agaricomycetes</taxon>
        <taxon>Phallomycetidae</taxon>
        <taxon>Phallales</taxon>
        <taxon>Clathraceae</taxon>
        <taxon>Clathrus</taxon>
    </lineage>
</organism>
<sequence length="86" mass="10006">MRDNENPSIEQVLPQFGLIDTLRVWENLKRRTFELNEAGAESSTTYRVLFIGRHGERYRVDEVILNFGLLSLTRVAHNQLLVKTYG</sequence>
<name>A0AAV5ABK3_9AGAM</name>
<protein>
    <submittedName>
        <fullName evidence="1">Uncharacterized protein</fullName>
    </submittedName>
</protein>
<proteinExistence type="predicted"/>
<gene>
    <name evidence="1" type="ORF">Clacol_004632</name>
</gene>
<dbReference type="AlphaFoldDB" id="A0AAV5ABK3"/>
<reference evidence="1" key="1">
    <citation type="submission" date="2021-10" db="EMBL/GenBank/DDBJ databases">
        <title>De novo Genome Assembly of Clathrus columnatus (Basidiomycota, Fungi) Using Illumina and Nanopore Sequence Data.</title>
        <authorList>
            <person name="Ogiso-Tanaka E."/>
            <person name="Itagaki H."/>
            <person name="Hosoya T."/>
            <person name="Hosaka K."/>
        </authorList>
    </citation>
    <scope>NUCLEOTIDE SEQUENCE</scope>
    <source>
        <strain evidence="1">MO-923</strain>
    </source>
</reference>